<dbReference type="Gene3D" id="1.10.287.1260">
    <property type="match status" value="1"/>
</dbReference>
<dbReference type="Pfam" id="PF00924">
    <property type="entry name" value="MS_channel_2nd"/>
    <property type="match status" value="1"/>
</dbReference>
<feature type="domain" description="Mechanosensitive ion channel transmembrane helices 2/3" evidence="10">
    <location>
        <begin position="99"/>
        <end position="135"/>
    </location>
</feature>
<keyword evidence="6 7" id="KW-0472">Membrane</keyword>
<dbReference type="PANTHER" id="PTHR30460">
    <property type="entry name" value="MODERATE CONDUCTANCE MECHANOSENSITIVE CHANNEL YBIO"/>
    <property type="match status" value="1"/>
</dbReference>
<dbReference type="SUPFAM" id="SSF82861">
    <property type="entry name" value="Mechanosensitive channel protein MscS (YggB), transmembrane region"/>
    <property type="match status" value="1"/>
</dbReference>
<comment type="subcellular location">
    <subcellularLocation>
        <location evidence="1">Cell membrane</location>
        <topology evidence="1">Multi-pass membrane protein</topology>
    </subcellularLocation>
</comment>
<dbReference type="InterPro" id="IPR011014">
    <property type="entry name" value="MscS_channel_TM-2"/>
</dbReference>
<evidence type="ECO:0000256" key="4">
    <source>
        <dbReference type="ARBA" id="ARBA00022692"/>
    </source>
</evidence>
<dbReference type="InterPro" id="IPR045276">
    <property type="entry name" value="YbiO_bact"/>
</dbReference>
<dbReference type="InterPro" id="IPR006685">
    <property type="entry name" value="MscS_channel_2nd"/>
</dbReference>
<feature type="transmembrane region" description="Helical" evidence="7">
    <location>
        <begin position="90"/>
        <end position="110"/>
    </location>
</feature>
<dbReference type="InterPro" id="IPR023408">
    <property type="entry name" value="MscS_beta-dom_sf"/>
</dbReference>
<comment type="caution">
    <text evidence="11">The sequence shown here is derived from an EMBL/GenBank/DDBJ whole genome shotgun (WGS) entry which is preliminary data.</text>
</comment>
<evidence type="ECO:0000259" key="8">
    <source>
        <dbReference type="Pfam" id="PF00924"/>
    </source>
</evidence>
<dbReference type="InterPro" id="IPR049278">
    <property type="entry name" value="MS_channel_C"/>
</dbReference>
<evidence type="ECO:0000256" key="1">
    <source>
        <dbReference type="ARBA" id="ARBA00004651"/>
    </source>
</evidence>
<proteinExistence type="inferred from homology"/>
<reference evidence="12" key="1">
    <citation type="journal article" date="2019" name="Int. J. Syst. Evol. Microbiol.">
        <title>The Global Catalogue of Microorganisms (GCM) 10K type strain sequencing project: providing services to taxonomists for standard genome sequencing and annotation.</title>
        <authorList>
            <consortium name="The Broad Institute Genomics Platform"/>
            <consortium name="The Broad Institute Genome Sequencing Center for Infectious Disease"/>
            <person name="Wu L."/>
            <person name="Ma J."/>
        </authorList>
    </citation>
    <scope>NUCLEOTIDE SEQUENCE [LARGE SCALE GENOMIC DNA]</scope>
    <source>
        <strain evidence="12">CCM 7403</strain>
    </source>
</reference>
<comment type="similarity">
    <text evidence="2">Belongs to the MscS (TC 1.A.23) family.</text>
</comment>
<dbReference type="InterPro" id="IPR010920">
    <property type="entry name" value="LSM_dom_sf"/>
</dbReference>
<evidence type="ECO:0000313" key="11">
    <source>
        <dbReference type="EMBL" id="GGD16503.1"/>
    </source>
</evidence>
<protein>
    <submittedName>
        <fullName evidence="11">Mechanosensitive ion channel protein MscS</fullName>
    </submittedName>
</protein>
<accession>A0ABQ1Q6P7</accession>
<feature type="domain" description="Mechanosensitive ion channel MscS" evidence="8">
    <location>
        <begin position="136"/>
        <end position="200"/>
    </location>
</feature>
<dbReference type="Proteomes" id="UP000630594">
    <property type="component" value="Unassembled WGS sequence"/>
</dbReference>
<evidence type="ECO:0000256" key="2">
    <source>
        <dbReference type="ARBA" id="ARBA00008017"/>
    </source>
</evidence>
<evidence type="ECO:0000256" key="7">
    <source>
        <dbReference type="SAM" id="Phobius"/>
    </source>
</evidence>
<keyword evidence="3" id="KW-1003">Cell membrane</keyword>
<feature type="domain" description="Mechanosensitive ion channel MscS C-terminal" evidence="9">
    <location>
        <begin position="207"/>
        <end position="292"/>
    </location>
</feature>
<dbReference type="Pfam" id="PF21088">
    <property type="entry name" value="MS_channel_1st"/>
    <property type="match status" value="1"/>
</dbReference>
<dbReference type="SUPFAM" id="SSF50182">
    <property type="entry name" value="Sm-like ribonucleoproteins"/>
    <property type="match status" value="1"/>
</dbReference>
<feature type="transmembrane region" description="Helical" evidence="7">
    <location>
        <begin position="116"/>
        <end position="138"/>
    </location>
</feature>
<dbReference type="Pfam" id="PF21082">
    <property type="entry name" value="MS_channel_3rd"/>
    <property type="match status" value="1"/>
</dbReference>
<dbReference type="Gene3D" id="3.30.70.100">
    <property type="match status" value="1"/>
</dbReference>
<dbReference type="PANTHER" id="PTHR30460:SF0">
    <property type="entry name" value="MODERATE CONDUCTANCE MECHANOSENSITIVE CHANNEL YBIO"/>
    <property type="match status" value="1"/>
</dbReference>
<evidence type="ECO:0000313" key="12">
    <source>
        <dbReference type="Proteomes" id="UP000630594"/>
    </source>
</evidence>
<evidence type="ECO:0000256" key="3">
    <source>
        <dbReference type="ARBA" id="ARBA00022475"/>
    </source>
</evidence>
<dbReference type="Gene3D" id="2.30.30.60">
    <property type="match status" value="1"/>
</dbReference>
<keyword evidence="4 7" id="KW-0812">Transmembrane</keyword>
<organism evidence="11 12">
    <name type="scientific">Nocardioides daphniae</name>
    <dbReference type="NCBI Taxonomy" id="402297"/>
    <lineage>
        <taxon>Bacteria</taxon>
        <taxon>Bacillati</taxon>
        <taxon>Actinomycetota</taxon>
        <taxon>Actinomycetes</taxon>
        <taxon>Propionibacteriales</taxon>
        <taxon>Nocardioidaceae</taxon>
        <taxon>Nocardioides</taxon>
    </lineage>
</organism>
<gene>
    <name evidence="11" type="ORF">GCM10007231_14310</name>
</gene>
<dbReference type="InterPro" id="IPR011066">
    <property type="entry name" value="MscS_channel_C_sf"/>
</dbReference>
<sequence>MCEVMLKATGNEGLSAATQVGVTITLLVLLALVARWFLHRMVDRIVRSAETPMVPTRLIRNGVLGRSAEQSPSDLAATTRRVQRAKTIGSLLKSVITGVLLAVGVTMALSELGLNIAPVLASAGILGLALGFGAQTLVKDFLSGIFMIFEDQYGVGDVIRINDVQGTVEAVTLRVTRLRDGNGTVWYVRNGEILRVGNMSQNWARAVLDVEVSHEADLTRTREVLLDVAREMWRDDEFTGRIIEEPEVPGVEQISVDGVTVRVSVKTAPMEQWPVARALRERIKSRFDAEGIVVPHTRYVDDPVDPVGTEAVPAE</sequence>
<evidence type="ECO:0000256" key="6">
    <source>
        <dbReference type="ARBA" id="ARBA00023136"/>
    </source>
</evidence>
<dbReference type="InterPro" id="IPR049142">
    <property type="entry name" value="MS_channel_1st"/>
</dbReference>
<evidence type="ECO:0000259" key="9">
    <source>
        <dbReference type="Pfam" id="PF21082"/>
    </source>
</evidence>
<name>A0ABQ1Q6P7_9ACTN</name>
<dbReference type="SUPFAM" id="SSF82689">
    <property type="entry name" value="Mechanosensitive channel protein MscS (YggB), C-terminal domain"/>
    <property type="match status" value="1"/>
</dbReference>
<evidence type="ECO:0000259" key="10">
    <source>
        <dbReference type="Pfam" id="PF21088"/>
    </source>
</evidence>
<feature type="transmembrane region" description="Helical" evidence="7">
    <location>
        <begin position="20"/>
        <end position="38"/>
    </location>
</feature>
<keyword evidence="12" id="KW-1185">Reference proteome</keyword>
<keyword evidence="5 7" id="KW-1133">Transmembrane helix</keyword>
<evidence type="ECO:0000256" key="5">
    <source>
        <dbReference type="ARBA" id="ARBA00022989"/>
    </source>
</evidence>
<dbReference type="EMBL" id="BMCK01000002">
    <property type="protein sequence ID" value="GGD16503.1"/>
    <property type="molecule type" value="Genomic_DNA"/>
</dbReference>